<reference evidence="2" key="1">
    <citation type="journal article" date="2022" name="Mol. Ecol. Resour.">
        <title>The genomes of chicory, endive, great burdock and yacon provide insights into Asteraceae palaeo-polyploidization history and plant inulin production.</title>
        <authorList>
            <person name="Fan W."/>
            <person name="Wang S."/>
            <person name="Wang H."/>
            <person name="Wang A."/>
            <person name="Jiang F."/>
            <person name="Liu H."/>
            <person name="Zhao H."/>
            <person name="Xu D."/>
            <person name="Zhang Y."/>
        </authorList>
    </citation>
    <scope>NUCLEOTIDE SEQUENCE [LARGE SCALE GENOMIC DNA]</scope>
    <source>
        <strain evidence="2">cv. Punajuju</strain>
    </source>
</reference>
<evidence type="ECO:0000313" key="2">
    <source>
        <dbReference type="Proteomes" id="UP001055811"/>
    </source>
</evidence>
<evidence type="ECO:0000313" key="1">
    <source>
        <dbReference type="EMBL" id="KAI3780255.1"/>
    </source>
</evidence>
<organism evidence="1 2">
    <name type="scientific">Cichorium intybus</name>
    <name type="common">Chicory</name>
    <dbReference type="NCBI Taxonomy" id="13427"/>
    <lineage>
        <taxon>Eukaryota</taxon>
        <taxon>Viridiplantae</taxon>
        <taxon>Streptophyta</taxon>
        <taxon>Embryophyta</taxon>
        <taxon>Tracheophyta</taxon>
        <taxon>Spermatophyta</taxon>
        <taxon>Magnoliopsida</taxon>
        <taxon>eudicotyledons</taxon>
        <taxon>Gunneridae</taxon>
        <taxon>Pentapetalae</taxon>
        <taxon>asterids</taxon>
        <taxon>campanulids</taxon>
        <taxon>Asterales</taxon>
        <taxon>Asteraceae</taxon>
        <taxon>Cichorioideae</taxon>
        <taxon>Cichorieae</taxon>
        <taxon>Cichoriinae</taxon>
        <taxon>Cichorium</taxon>
    </lineage>
</organism>
<dbReference type="Proteomes" id="UP001055811">
    <property type="component" value="Linkage Group LG02"/>
</dbReference>
<gene>
    <name evidence="1" type="ORF">L2E82_10227</name>
</gene>
<accession>A0ACB9GA28</accession>
<reference evidence="1 2" key="2">
    <citation type="journal article" date="2022" name="Mol. Ecol. Resour.">
        <title>The genomes of chicory, endive, great burdock and yacon provide insights into Asteraceae paleo-polyploidization history and plant inulin production.</title>
        <authorList>
            <person name="Fan W."/>
            <person name="Wang S."/>
            <person name="Wang H."/>
            <person name="Wang A."/>
            <person name="Jiang F."/>
            <person name="Liu H."/>
            <person name="Zhao H."/>
            <person name="Xu D."/>
            <person name="Zhang Y."/>
        </authorList>
    </citation>
    <scope>NUCLEOTIDE SEQUENCE [LARGE SCALE GENOMIC DNA]</scope>
    <source>
        <strain evidence="2">cv. Punajuju</strain>
        <tissue evidence="1">Leaves</tissue>
    </source>
</reference>
<dbReference type="EMBL" id="CM042010">
    <property type="protein sequence ID" value="KAI3780255.1"/>
    <property type="molecule type" value="Genomic_DNA"/>
</dbReference>
<protein>
    <submittedName>
        <fullName evidence="1">Uncharacterized protein</fullName>
    </submittedName>
</protein>
<comment type="caution">
    <text evidence="1">The sequence shown here is derived from an EMBL/GenBank/DDBJ whole genome shotgun (WGS) entry which is preliminary data.</text>
</comment>
<keyword evidence="2" id="KW-1185">Reference proteome</keyword>
<proteinExistence type="predicted"/>
<name>A0ACB9GA28_CICIN</name>
<sequence>MQILCIFYKKNATKCFYLRYENIETRVVVFLLWVNNFIIFFLNNLKKKLTLKKYETWPSGKRCFVVSSNGTTVSKLRNGSLLHRFPSSLPNGARTREGSRSAQSYCILDCIFHEVLNYLMVPERCTTVL</sequence>